<organism evidence="1 2">
    <name type="scientific">Mytilus edulis</name>
    <name type="common">Blue mussel</name>
    <dbReference type="NCBI Taxonomy" id="6550"/>
    <lineage>
        <taxon>Eukaryota</taxon>
        <taxon>Metazoa</taxon>
        <taxon>Spiralia</taxon>
        <taxon>Lophotrochozoa</taxon>
        <taxon>Mollusca</taxon>
        <taxon>Bivalvia</taxon>
        <taxon>Autobranchia</taxon>
        <taxon>Pteriomorphia</taxon>
        <taxon>Mytilida</taxon>
        <taxon>Mytiloidea</taxon>
        <taxon>Mytilidae</taxon>
        <taxon>Mytilinae</taxon>
        <taxon>Mytilus</taxon>
    </lineage>
</organism>
<gene>
    <name evidence="1" type="ORF">MEDL_15380</name>
</gene>
<evidence type="ECO:0000313" key="2">
    <source>
        <dbReference type="Proteomes" id="UP000683360"/>
    </source>
</evidence>
<dbReference type="AlphaFoldDB" id="A0A8S3R149"/>
<comment type="caution">
    <text evidence="1">The sequence shown here is derived from an EMBL/GenBank/DDBJ whole genome shotgun (WGS) entry which is preliminary data.</text>
</comment>
<sequence>MWPKNRLIFKEFTDLIELNDIFVCIESKLDDLDQLNLPKGYDYFTKNRKKFERKSGGITVIFKKCLKNFLTFINTDSEFVLWVKVDIPMQLTKIMFGCIYVPPENSRYSSKDAFDEIETELITLKDQSTATALLGDFNARTGSLCDYIIPDDELSKILNYDGIDEIDRCLYDYYNLCLYNVSLQRSSEDKGRINVYGNKLLQLCKNNCLYIANGRIGNDKNMGKVTSKETSLVDYLIVSGDLFPYITEFEVIDFDSLFSDIHCRLQFNLSAMLPDDLLDKNNSPNVPSKHIRWIGDKRDQFVDSVESKLTIDNLSNQ</sequence>
<reference evidence="1" key="1">
    <citation type="submission" date="2021-03" db="EMBL/GenBank/DDBJ databases">
        <authorList>
            <person name="Bekaert M."/>
        </authorList>
    </citation>
    <scope>NUCLEOTIDE SEQUENCE</scope>
</reference>
<dbReference type="Proteomes" id="UP000683360">
    <property type="component" value="Unassembled WGS sequence"/>
</dbReference>
<name>A0A8S3R149_MYTED</name>
<keyword evidence="2" id="KW-1185">Reference proteome</keyword>
<accession>A0A8S3R149</accession>
<protein>
    <recommendedName>
        <fullName evidence="3">Endonuclease/exonuclease/phosphatase domain-containing protein</fullName>
    </recommendedName>
</protein>
<dbReference type="SUPFAM" id="SSF56219">
    <property type="entry name" value="DNase I-like"/>
    <property type="match status" value="1"/>
</dbReference>
<dbReference type="EMBL" id="CAJPWZ010000756">
    <property type="protein sequence ID" value="CAG2200728.1"/>
    <property type="molecule type" value="Genomic_DNA"/>
</dbReference>
<evidence type="ECO:0008006" key="3">
    <source>
        <dbReference type="Google" id="ProtNLM"/>
    </source>
</evidence>
<dbReference type="InterPro" id="IPR036691">
    <property type="entry name" value="Endo/exonu/phosph_ase_sf"/>
</dbReference>
<dbReference type="OrthoDB" id="6082598at2759"/>
<evidence type="ECO:0000313" key="1">
    <source>
        <dbReference type="EMBL" id="CAG2200728.1"/>
    </source>
</evidence>
<dbReference type="Gene3D" id="3.60.10.10">
    <property type="entry name" value="Endonuclease/exonuclease/phosphatase"/>
    <property type="match status" value="1"/>
</dbReference>
<proteinExistence type="predicted"/>